<reference evidence="1 2" key="1">
    <citation type="submission" date="2019-12" db="EMBL/GenBank/DDBJ databases">
        <title>Isolation and characterization of three novel carbon monoxide-oxidizing members of Halobacteria from salione crusts and soils.</title>
        <authorList>
            <person name="Myers M.R."/>
            <person name="King G.M."/>
        </authorList>
    </citation>
    <scope>NUCLEOTIDE SEQUENCE [LARGE SCALE GENOMIC DNA]</scope>
    <source>
        <strain evidence="1 2">WSH3</strain>
    </source>
</reference>
<dbReference type="Proteomes" id="UP000466535">
    <property type="component" value="Unassembled WGS sequence"/>
</dbReference>
<protein>
    <recommendedName>
        <fullName evidence="3">Small CPxCG-related zinc finger protein</fullName>
    </recommendedName>
</protein>
<sequence length="90" mass="10675">MTERTYRCSNCLEWTVTRDFDVSHLSITCGECDEFARFINDDVFEQYRAFEETPPEHLNWEKLSRAEKFLVSNGVVREGRSIEDFEIEEA</sequence>
<gene>
    <name evidence="1" type="ORF">GRX03_05965</name>
</gene>
<dbReference type="OrthoDB" id="238199at2157"/>
<name>A0A6B0T777_9EURY</name>
<dbReference type="RefSeq" id="WP_159763301.1">
    <property type="nucleotide sequence ID" value="NZ_WUUT01000002.1"/>
</dbReference>
<dbReference type="AlphaFoldDB" id="A0A6B0T777"/>
<organism evidence="1 2">
    <name type="scientific">Halovenus carboxidivorans</name>
    <dbReference type="NCBI Taxonomy" id="2692199"/>
    <lineage>
        <taxon>Archaea</taxon>
        <taxon>Methanobacteriati</taxon>
        <taxon>Methanobacteriota</taxon>
        <taxon>Stenosarchaea group</taxon>
        <taxon>Halobacteria</taxon>
        <taxon>Halobacteriales</taxon>
        <taxon>Haloarculaceae</taxon>
        <taxon>Halovenus</taxon>
    </lineage>
</organism>
<evidence type="ECO:0000313" key="2">
    <source>
        <dbReference type="Proteomes" id="UP000466535"/>
    </source>
</evidence>
<dbReference type="EMBL" id="WUUT01000002">
    <property type="protein sequence ID" value="MXR51152.1"/>
    <property type="molecule type" value="Genomic_DNA"/>
</dbReference>
<keyword evidence="2" id="KW-1185">Reference proteome</keyword>
<comment type="caution">
    <text evidence="1">The sequence shown here is derived from an EMBL/GenBank/DDBJ whole genome shotgun (WGS) entry which is preliminary data.</text>
</comment>
<accession>A0A6B0T777</accession>
<evidence type="ECO:0000313" key="1">
    <source>
        <dbReference type="EMBL" id="MXR51152.1"/>
    </source>
</evidence>
<proteinExistence type="predicted"/>
<evidence type="ECO:0008006" key="3">
    <source>
        <dbReference type="Google" id="ProtNLM"/>
    </source>
</evidence>